<dbReference type="eggNOG" id="KOG4197">
    <property type="taxonomic scope" value="Eukaryota"/>
</dbReference>
<dbReference type="OrthoDB" id="185373at2759"/>
<dbReference type="Pfam" id="PF01535">
    <property type="entry name" value="PPR"/>
    <property type="match status" value="1"/>
</dbReference>
<gene>
    <name evidence="4" type="ORF">PHAVU_002G197900g</name>
</gene>
<proteinExistence type="inferred from homology"/>
<evidence type="ECO:0008006" key="6">
    <source>
        <dbReference type="Google" id="ProtNLM"/>
    </source>
</evidence>
<dbReference type="PROSITE" id="PS51375">
    <property type="entry name" value="PPR"/>
    <property type="match status" value="4"/>
</dbReference>
<feature type="repeat" description="PPR" evidence="3">
    <location>
        <begin position="193"/>
        <end position="227"/>
    </location>
</feature>
<sequence>MHEAYTEYVVVTETTETHSNSLIKQCSANKLASRHRHPQSSQVNFDEALDLFQRMGGMKYFPYMKAFTLWLGVIVRLRHYTAAISLVKHIYSSVGIESNTITVNIVINCLCHLKLISFGFSVLGTMFKLGLEPTVMTLTTLINGLCVQGDVAQAVVLAVHMKKKGYPLDVYTFGVWVNELCKTKMEERNWKPNVVVYFSVMDGLCKDGLVYEVLNLFSEMSGKCVLLNHITYTCSTQGLCNFGRWKEARNVLWFMIIMGEVIDVFTYNSLINVYCLQNQMNEAMRVFNFMVSEGFLPDVIVFTSLIHGWCKNKTLTRLCFCCRKWTISMHEHGQLPNIQTCAVMVDGLCKENFLSKAVPFVQVMGKSNLDLSVVIYTILFDEICSVGKLNDA</sequence>
<feature type="repeat" description="PPR" evidence="3">
    <location>
        <begin position="263"/>
        <end position="297"/>
    </location>
</feature>
<accession>V7CL97</accession>
<dbReference type="Gene3D" id="1.25.40.10">
    <property type="entry name" value="Tetratricopeptide repeat domain"/>
    <property type="match status" value="4"/>
</dbReference>
<keyword evidence="5" id="KW-1185">Reference proteome</keyword>
<dbReference type="NCBIfam" id="TIGR00756">
    <property type="entry name" value="PPR"/>
    <property type="match status" value="3"/>
</dbReference>
<evidence type="ECO:0000256" key="1">
    <source>
        <dbReference type="ARBA" id="ARBA00007626"/>
    </source>
</evidence>
<dbReference type="InterPro" id="IPR011990">
    <property type="entry name" value="TPR-like_helical_dom_sf"/>
</dbReference>
<name>V7CL97_PHAVU</name>
<evidence type="ECO:0000256" key="2">
    <source>
        <dbReference type="ARBA" id="ARBA00022737"/>
    </source>
</evidence>
<organism evidence="4 5">
    <name type="scientific">Phaseolus vulgaris</name>
    <name type="common">Kidney bean</name>
    <name type="synonym">French bean</name>
    <dbReference type="NCBI Taxonomy" id="3885"/>
    <lineage>
        <taxon>Eukaryota</taxon>
        <taxon>Viridiplantae</taxon>
        <taxon>Streptophyta</taxon>
        <taxon>Embryophyta</taxon>
        <taxon>Tracheophyta</taxon>
        <taxon>Spermatophyta</taxon>
        <taxon>Magnoliopsida</taxon>
        <taxon>eudicotyledons</taxon>
        <taxon>Gunneridae</taxon>
        <taxon>Pentapetalae</taxon>
        <taxon>rosids</taxon>
        <taxon>fabids</taxon>
        <taxon>Fabales</taxon>
        <taxon>Fabaceae</taxon>
        <taxon>Papilionoideae</taxon>
        <taxon>50 kb inversion clade</taxon>
        <taxon>NPAAA clade</taxon>
        <taxon>indigoferoid/millettioid clade</taxon>
        <taxon>Phaseoleae</taxon>
        <taxon>Phaseolus</taxon>
    </lineage>
</organism>
<dbReference type="Proteomes" id="UP000000226">
    <property type="component" value="Chromosome 2"/>
</dbReference>
<dbReference type="Gramene" id="ESW30972">
    <property type="protein sequence ID" value="ESW30972"/>
    <property type="gene ID" value="PHAVU_002G197900g"/>
</dbReference>
<dbReference type="AlphaFoldDB" id="V7CL97"/>
<reference evidence="5" key="1">
    <citation type="journal article" date="2014" name="Nat. Genet.">
        <title>A reference genome for common bean and genome-wide analysis of dual domestications.</title>
        <authorList>
            <person name="Schmutz J."/>
            <person name="McClean P.E."/>
            <person name="Mamidi S."/>
            <person name="Wu G.A."/>
            <person name="Cannon S.B."/>
            <person name="Grimwood J."/>
            <person name="Jenkins J."/>
            <person name="Shu S."/>
            <person name="Song Q."/>
            <person name="Chavarro C."/>
            <person name="Torres-Torres M."/>
            <person name="Geffroy V."/>
            <person name="Moghaddam S.M."/>
            <person name="Gao D."/>
            <person name="Abernathy B."/>
            <person name="Barry K."/>
            <person name="Blair M."/>
            <person name="Brick M.A."/>
            <person name="Chovatia M."/>
            <person name="Gepts P."/>
            <person name="Goodstein D.M."/>
            <person name="Gonzales M."/>
            <person name="Hellsten U."/>
            <person name="Hyten D.L."/>
            <person name="Jia G."/>
            <person name="Kelly J.D."/>
            <person name="Kudrna D."/>
            <person name="Lee R."/>
            <person name="Richard M.M."/>
            <person name="Miklas P.N."/>
            <person name="Osorno J.M."/>
            <person name="Rodrigues J."/>
            <person name="Thareau V."/>
            <person name="Urrea C.A."/>
            <person name="Wang M."/>
            <person name="Yu Y."/>
            <person name="Zhang M."/>
            <person name="Wing R.A."/>
            <person name="Cregan P.B."/>
            <person name="Rokhsar D.S."/>
            <person name="Jackson S.A."/>
        </authorList>
    </citation>
    <scope>NUCLEOTIDE SEQUENCE [LARGE SCALE GENOMIC DNA]</scope>
    <source>
        <strain evidence="5">cv. G19833</strain>
    </source>
</reference>
<dbReference type="InterPro" id="IPR002885">
    <property type="entry name" value="PPR_rpt"/>
</dbReference>
<evidence type="ECO:0000313" key="5">
    <source>
        <dbReference type="Proteomes" id="UP000000226"/>
    </source>
</evidence>
<dbReference type="PANTHER" id="PTHR47941">
    <property type="entry name" value="PENTATRICOPEPTIDE REPEAT-CONTAINING PROTEIN 3, MITOCHONDRIAL"/>
    <property type="match status" value="1"/>
</dbReference>
<evidence type="ECO:0000313" key="4">
    <source>
        <dbReference type="EMBL" id="ESW30972.1"/>
    </source>
</evidence>
<feature type="repeat" description="PPR" evidence="3">
    <location>
        <begin position="99"/>
        <end position="133"/>
    </location>
</feature>
<protein>
    <recommendedName>
        <fullName evidence="6">Pentatricopeptide repeat-containing protein</fullName>
    </recommendedName>
</protein>
<keyword evidence="2" id="KW-0677">Repeat</keyword>
<comment type="similarity">
    <text evidence="1">Belongs to the PPR family. P subfamily.</text>
</comment>
<dbReference type="EMBL" id="CM002289">
    <property type="protein sequence ID" value="ESW30972.1"/>
    <property type="molecule type" value="Genomic_DNA"/>
</dbReference>
<dbReference type="Pfam" id="PF13041">
    <property type="entry name" value="PPR_2"/>
    <property type="match status" value="3"/>
</dbReference>
<feature type="repeat" description="PPR" evidence="3">
    <location>
        <begin position="134"/>
        <end position="168"/>
    </location>
</feature>
<evidence type="ECO:0000256" key="3">
    <source>
        <dbReference type="PROSITE-ProRule" id="PRU00708"/>
    </source>
</evidence>
<dbReference type="SMR" id="V7CL97"/>